<dbReference type="GO" id="GO:0007266">
    <property type="term" value="P:Rho protein signal transduction"/>
    <property type="evidence" value="ECO:0007669"/>
    <property type="project" value="InterPro"/>
</dbReference>
<dbReference type="GO" id="GO:0005829">
    <property type="term" value="C:cytosol"/>
    <property type="evidence" value="ECO:0007669"/>
    <property type="project" value="TreeGrafter"/>
</dbReference>
<name>A0A2K3N4Z8_TRIPR</name>
<evidence type="ECO:0000256" key="1">
    <source>
        <dbReference type="ARBA" id="ARBA00004496"/>
    </source>
</evidence>
<evidence type="ECO:0000313" key="5">
    <source>
        <dbReference type="Proteomes" id="UP000236291"/>
    </source>
</evidence>
<dbReference type="Pfam" id="PF02115">
    <property type="entry name" value="Rho_GDI"/>
    <property type="match status" value="1"/>
</dbReference>
<dbReference type="PANTHER" id="PTHR10980:SF49">
    <property type="entry name" value="RHO GDP-DISSOCIATION INHIBITOR 1-LIKE"/>
    <property type="match status" value="1"/>
</dbReference>
<dbReference type="GO" id="GO:0005094">
    <property type="term" value="F:Rho GDP-dissociation inhibitor activity"/>
    <property type="evidence" value="ECO:0007669"/>
    <property type="project" value="InterPro"/>
</dbReference>
<evidence type="ECO:0000313" key="4">
    <source>
        <dbReference type="EMBL" id="PNX98120.1"/>
    </source>
</evidence>
<accession>A0A2K3N4Z8</accession>
<sequence length="126" mass="14035">EDESLRRWKEKLLGCLESDLDGQLDPEVKFHSIGILSEDFGEIVTPLPVEENQNGRTLFTLREGSRYQLKLQFSVMHNLVSGLTYSNTVWKGGLQGPFSVLWLEEFLGIVGAIGRTNAAPQVATSL</sequence>
<dbReference type="EMBL" id="ASHM01016308">
    <property type="protein sequence ID" value="PNX98120.1"/>
    <property type="molecule type" value="Genomic_DNA"/>
</dbReference>
<dbReference type="GO" id="GO:0016020">
    <property type="term" value="C:membrane"/>
    <property type="evidence" value="ECO:0007669"/>
    <property type="project" value="TreeGrafter"/>
</dbReference>
<dbReference type="InterPro" id="IPR000406">
    <property type="entry name" value="Rho_GDI"/>
</dbReference>
<gene>
    <name evidence="4" type="ORF">L195_g021362</name>
</gene>
<evidence type="ECO:0000256" key="3">
    <source>
        <dbReference type="ARBA" id="ARBA00022490"/>
    </source>
</evidence>
<dbReference type="Proteomes" id="UP000236291">
    <property type="component" value="Unassembled WGS sequence"/>
</dbReference>
<evidence type="ECO:0000256" key="2">
    <source>
        <dbReference type="ARBA" id="ARBA00009758"/>
    </source>
</evidence>
<comment type="subcellular location">
    <subcellularLocation>
        <location evidence="1">Cytoplasm</location>
    </subcellularLocation>
</comment>
<dbReference type="PANTHER" id="PTHR10980">
    <property type="entry name" value="RHO GDP-DISSOCIATION INHIBITOR"/>
    <property type="match status" value="1"/>
</dbReference>
<feature type="non-terminal residue" evidence="4">
    <location>
        <position position="1"/>
    </location>
</feature>
<dbReference type="AlphaFoldDB" id="A0A2K3N4Z8"/>
<reference evidence="4 5" key="2">
    <citation type="journal article" date="2017" name="Front. Plant Sci.">
        <title>Gene Classification and Mining of Molecular Markers Useful in Red Clover (Trifolium pratense) Breeding.</title>
        <authorList>
            <person name="Istvanek J."/>
            <person name="Dluhosova J."/>
            <person name="Dluhos P."/>
            <person name="Patkova L."/>
            <person name="Nedelnik J."/>
            <person name="Repkova J."/>
        </authorList>
    </citation>
    <scope>NUCLEOTIDE SEQUENCE [LARGE SCALE GENOMIC DNA]</scope>
    <source>
        <strain evidence="5">cv. Tatra</strain>
        <tissue evidence="4">Young leaves</tissue>
    </source>
</reference>
<keyword evidence="3" id="KW-0963">Cytoplasm</keyword>
<dbReference type="SUPFAM" id="SSF81296">
    <property type="entry name" value="E set domains"/>
    <property type="match status" value="1"/>
</dbReference>
<organism evidence="4 5">
    <name type="scientific">Trifolium pratense</name>
    <name type="common">Red clover</name>
    <dbReference type="NCBI Taxonomy" id="57577"/>
    <lineage>
        <taxon>Eukaryota</taxon>
        <taxon>Viridiplantae</taxon>
        <taxon>Streptophyta</taxon>
        <taxon>Embryophyta</taxon>
        <taxon>Tracheophyta</taxon>
        <taxon>Spermatophyta</taxon>
        <taxon>Magnoliopsida</taxon>
        <taxon>eudicotyledons</taxon>
        <taxon>Gunneridae</taxon>
        <taxon>Pentapetalae</taxon>
        <taxon>rosids</taxon>
        <taxon>fabids</taxon>
        <taxon>Fabales</taxon>
        <taxon>Fabaceae</taxon>
        <taxon>Papilionoideae</taxon>
        <taxon>50 kb inversion clade</taxon>
        <taxon>NPAAA clade</taxon>
        <taxon>Hologalegina</taxon>
        <taxon>IRL clade</taxon>
        <taxon>Trifolieae</taxon>
        <taxon>Trifolium</taxon>
    </lineage>
</organism>
<comment type="similarity">
    <text evidence="2">Belongs to the Rho GDI family.</text>
</comment>
<dbReference type="Gene3D" id="2.70.50.30">
    <property type="entry name" value="Coagulation Factor XIII, subunit A, domain 1"/>
    <property type="match status" value="1"/>
</dbReference>
<proteinExistence type="inferred from homology"/>
<dbReference type="InterPro" id="IPR014756">
    <property type="entry name" value="Ig_E-set"/>
</dbReference>
<comment type="caution">
    <text evidence="4">The sequence shown here is derived from an EMBL/GenBank/DDBJ whole genome shotgun (WGS) entry which is preliminary data.</text>
</comment>
<dbReference type="ExpressionAtlas" id="A0A2K3N4Z8">
    <property type="expression patterns" value="baseline"/>
</dbReference>
<dbReference type="InterPro" id="IPR024792">
    <property type="entry name" value="RhoGDI_dom_sf"/>
</dbReference>
<reference evidence="4 5" key="1">
    <citation type="journal article" date="2014" name="Am. J. Bot.">
        <title>Genome assembly and annotation for red clover (Trifolium pratense; Fabaceae).</title>
        <authorList>
            <person name="Istvanek J."/>
            <person name="Jaros M."/>
            <person name="Krenek A."/>
            <person name="Repkova J."/>
        </authorList>
    </citation>
    <scope>NUCLEOTIDE SEQUENCE [LARGE SCALE GENOMIC DNA]</scope>
    <source>
        <strain evidence="5">cv. Tatra</strain>
        <tissue evidence="4">Young leaves</tissue>
    </source>
</reference>
<protein>
    <submittedName>
        <fullName evidence="4">Rho GDP-dissociation inhibitor 1-like protein</fullName>
    </submittedName>
</protein>
<dbReference type="STRING" id="57577.A0A2K3N4Z8"/>